<reference evidence="2" key="1">
    <citation type="journal article" date="2023" name="Plant Biotechnol. J.">
        <title>Chromosome-level wild Hevea brasiliensis genome provides new tools for genomic-assisted breeding and valuable loci to elevate rubber yield.</title>
        <authorList>
            <person name="Cheng H."/>
            <person name="Song X."/>
            <person name="Hu Y."/>
            <person name="Wu T."/>
            <person name="Yang Q."/>
            <person name="An Z."/>
            <person name="Feng S."/>
            <person name="Deng Z."/>
            <person name="Wu W."/>
            <person name="Zeng X."/>
            <person name="Tu M."/>
            <person name="Wang X."/>
            <person name="Huang H."/>
        </authorList>
    </citation>
    <scope>NUCLEOTIDE SEQUENCE</scope>
    <source>
        <strain evidence="2">MT/VB/25A 57/8</strain>
    </source>
</reference>
<evidence type="ECO:0000313" key="3">
    <source>
        <dbReference type="Proteomes" id="UP001174677"/>
    </source>
</evidence>
<organism evidence="2 3">
    <name type="scientific">Hevea brasiliensis</name>
    <name type="common">Para rubber tree</name>
    <name type="synonym">Siphonia brasiliensis</name>
    <dbReference type="NCBI Taxonomy" id="3981"/>
    <lineage>
        <taxon>Eukaryota</taxon>
        <taxon>Viridiplantae</taxon>
        <taxon>Streptophyta</taxon>
        <taxon>Embryophyta</taxon>
        <taxon>Tracheophyta</taxon>
        <taxon>Spermatophyta</taxon>
        <taxon>Magnoliopsida</taxon>
        <taxon>eudicotyledons</taxon>
        <taxon>Gunneridae</taxon>
        <taxon>Pentapetalae</taxon>
        <taxon>rosids</taxon>
        <taxon>fabids</taxon>
        <taxon>Malpighiales</taxon>
        <taxon>Euphorbiaceae</taxon>
        <taxon>Crotonoideae</taxon>
        <taxon>Micrandreae</taxon>
        <taxon>Hevea</taxon>
    </lineage>
</organism>
<dbReference type="PANTHER" id="PTHR12203:SF80">
    <property type="entry name" value="GLYCOSYLTRANSFERASE"/>
    <property type="match status" value="1"/>
</dbReference>
<proteinExistence type="predicted"/>
<dbReference type="EMBL" id="JARPOI010000009">
    <property type="protein sequence ID" value="KAJ9173584.1"/>
    <property type="molecule type" value="Genomic_DNA"/>
</dbReference>
<gene>
    <name evidence="2" type="ORF">P3X46_016704</name>
</gene>
<evidence type="ECO:0000313" key="2">
    <source>
        <dbReference type="EMBL" id="KAJ9173584.1"/>
    </source>
</evidence>
<dbReference type="Proteomes" id="UP001174677">
    <property type="component" value="Chromosome 9"/>
</dbReference>
<accession>A0ABQ9LZZ3</accession>
<name>A0ABQ9LZZ3_HEVBR</name>
<keyword evidence="3" id="KW-1185">Reference proteome</keyword>
<dbReference type="PANTHER" id="PTHR12203">
    <property type="entry name" value="KDEL LYS-ASP-GLU-LEU CONTAINING - RELATED"/>
    <property type="match status" value="1"/>
</dbReference>
<evidence type="ECO:0000259" key="1">
    <source>
        <dbReference type="SMART" id="SM00672"/>
    </source>
</evidence>
<dbReference type="Pfam" id="PF05686">
    <property type="entry name" value="Glyco_transf_90"/>
    <property type="match status" value="1"/>
</dbReference>
<feature type="domain" description="Glycosyl transferase CAP10" evidence="1">
    <location>
        <begin position="174"/>
        <end position="426"/>
    </location>
</feature>
<sequence>MQIWRPQLKKGPATVRTLLFLLLVLFIAAFLSSSWIDTSKFSVERSTNKTVIISLEHKTLHRKVLEFPLNCTIKNETQTCPTNYPRTIFQSEDQDSSPRTVCPDYFRWIHEDLRPWIATGITRDMVERAKKTANFRLIIVQGKAYIEKYRKSIQSRDMFTVWGILQLLRRYPGRLPDMELMFDCDDKPVVRSSDYSGPNSTGPPPLFRYCGDRWTMDVVFPDWSFWGWAEINIKPWNDMLKDIKEGNNKTKWIDREPYAYWKGNPFVAETRRDLLTCNVSDEQDWNARLFIQDWILESQQGFKKSGLASQCTHRLYLYKIYIEGYAWSVSEKYILACNSVTLFVKPYYHDFFTRSLQPLKHYWPIRDTDKCRSIKFAVDWGNKHKQKAQAIGKAASDFIQEELKMDYVYDYMFHLLNMYAKLLKFEPRVTEGAVELCSEVMACPADGLERKFMTESLVKSPSVTGPCTMPPAYEPRVLGAFYRKKLNAIRQLQKWEDGCCKMRKS</sequence>
<protein>
    <recommendedName>
        <fullName evidence="1">Glycosyl transferase CAP10 domain-containing protein</fullName>
    </recommendedName>
</protein>
<dbReference type="SMART" id="SM00672">
    <property type="entry name" value="CAP10"/>
    <property type="match status" value="1"/>
</dbReference>
<comment type="caution">
    <text evidence="2">The sequence shown here is derived from an EMBL/GenBank/DDBJ whole genome shotgun (WGS) entry which is preliminary data.</text>
</comment>
<dbReference type="InterPro" id="IPR006598">
    <property type="entry name" value="CAP10"/>
</dbReference>
<dbReference type="InterPro" id="IPR051091">
    <property type="entry name" value="O-Glucosyltr/Glycosyltrsf_90"/>
</dbReference>